<dbReference type="EMBL" id="SSTD01014204">
    <property type="protein sequence ID" value="TYK04466.1"/>
    <property type="molecule type" value="Genomic_DNA"/>
</dbReference>
<dbReference type="InterPro" id="IPR002156">
    <property type="entry name" value="RNaseH_domain"/>
</dbReference>
<reference evidence="3 4" key="1">
    <citation type="submission" date="2019-08" db="EMBL/GenBank/DDBJ databases">
        <title>Draft genome sequences of two oriental melons (Cucumis melo L. var makuwa).</title>
        <authorList>
            <person name="Kwon S.-Y."/>
        </authorList>
    </citation>
    <scope>NUCLEOTIDE SEQUENCE [LARGE SCALE GENOMIC DNA]</scope>
    <source>
        <strain evidence="4">cv. Chang Bougi</strain>
        <tissue evidence="3">Leaf</tissue>
    </source>
</reference>
<dbReference type="SUPFAM" id="SSF53098">
    <property type="entry name" value="Ribonuclease H-like"/>
    <property type="match status" value="2"/>
</dbReference>
<evidence type="ECO:0000313" key="3">
    <source>
        <dbReference type="EMBL" id="TYK04466.1"/>
    </source>
</evidence>
<dbReference type="GO" id="GO:0004523">
    <property type="term" value="F:RNA-DNA hybrid ribonuclease activity"/>
    <property type="evidence" value="ECO:0007669"/>
    <property type="project" value="InterPro"/>
</dbReference>
<dbReference type="PANTHER" id="PTHR48475">
    <property type="entry name" value="RIBONUCLEASE H"/>
    <property type="match status" value="1"/>
</dbReference>
<proteinExistence type="predicted"/>
<dbReference type="InterPro" id="IPR012337">
    <property type="entry name" value="RNaseH-like_sf"/>
</dbReference>
<dbReference type="Pfam" id="PF00665">
    <property type="entry name" value="rve"/>
    <property type="match status" value="1"/>
</dbReference>
<gene>
    <name evidence="3" type="ORF">E5676_scaffold409G00720</name>
</gene>
<feature type="domain" description="Integrase catalytic" evidence="2">
    <location>
        <begin position="160"/>
        <end position="301"/>
    </location>
</feature>
<dbReference type="PANTHER" id="PTHR48475:SF1">
    <property type="entry name" value="RNASE H TYPE-1 DOMAIN-CONTAINING PROTEIN"/>
    <property type="match status" value="1"/>
</dbReference>
<comment type="caution">
    <text evidence="3">The sequence shown here is derived from an EMBL/GenBank/DDBJ whole genome shotgun (WGS) entry which is preliminary data.</text>
</comment>
<accession>A0A5D3C214</accession>
<evidence type="ECO:0000313" key="4">
    <source>
        <dbReference type="Proteomes" id="UP000321947"/>
    </source>
</evidence>
<protein>
    <submittedName>
        <fullName evidence="3">Protein NYNRIN-like</fullName>
    </submittedName>
</protein>
<dbReference type="InterPro" id="IPR036397">
    <property type="entry name" value="RNaseH_sf"/>
</dbReference>
<dbReference type="GO" id="GO:0003676">
    <property type="term" value="F:nucleic acid binding"/>
    <property type="evidence" value="ECO:0007669"/>
    <property type="project" value="InterPro"/>
</dbReference>
<sequence length="301" mass="34477">MEPWTIYFDGTTRKSGAGADIVLISPEKYMLPYSSTLTELCLNNMAEYQALIIGLQMALEIGVSLIEIYRDSKLIINQLSLQYDVKHEDLKPYFAYARQLMERFDSVMLEHVLRTENKRADALANLATALMMSDNEANVTTSHLIDEEDWRQPIIEYLEHGKLPKDSRHKTKGLDLVGLIKPKSSAGHSYILAATDYFSKWAEAIPLGEVKKENVANFIHTHIIYRYGIPHRIVTDNRRQFSNSTIDKLCEKFKFKQYKSSMYNAATNGLAKAFNKTLCNLVKKIVSKSKKNWQEIIDEAL</sequence>
<dbReference type="Gene3D" id="3.30.420.10">
    <property type="entry name" value="Ribonuclease H-like superfamily/Ribonuclease H"/>
    <property type="match status" value="2"/>
</dbReference>
<dbReference type="Proteomes" id="UP000321947">
    <property type="component" value="Unassembled WGS sequence"/>
</dbReference>
<dbReference type="PROSITE" id="PS50879">
    <property type="entry name" value="RNASE_H_1"/>
    <property type="match status" value="1"/>
</dbReference>
<dbReference type="InterPro" id="IPR001584">
    <property type="entry name" value="Integrase_cat-core"/>
</dbReference>
<evidence type="ECO:0000259" key="2">
    <source>
        <dbReference type="PROSITE" id="PS50994"/>
    </source>
</evidence>
<name>A0A5D3C214_CUCMM</name>
<dbReference type="AlphaFoldDB" id="A0A5D3C214"/>
<dbReference type="CDD" id="cd09279">
    <property type="entry name" value="RNase_HI_like"/>
    <property type="match status" value="1"/>
</dbReference>
<organism evidence="3 4">
    <name type="scientific">Cucumis melo var. makuwa</name>
    <name type="common">Oriental melon</name>
    <dbReference type="NCBI Taxonomy" id="1194695"/>
    <lineage>
        <taxon>Eukaryota</taxon>
        <taxon>Viridiplantae</taxon>
        <taxon>Streptophyta</taxon>
        <taxon>Embryophyta</taxon>
        <taxon>Tracheophyta</taxon>
        <taxon>Spermatophyta</taxon>
        <taxon>Magnoliopsida</taxon>
        <taxon>eudicotyledons</taxon>
        <taxon>Gunneridae</taxon>
        <taxon>Pentapetalae</taxon>
        <taxon>rosids</taxon>
        <taxon>fabids</taxon>
        <taxon>Cucurbitales</taxon>
        <taxon>Cucurbitaceae</taxon>
        <taxon>Benincaseae</taxon>
        <taxon>Cucumis</taxon>
    </lineage>
</organism>
<dbReference type="PROSITE" id="PS50994">
    <property type="entry name" value="INTEGRASE"/>
    <property type="match status" value="1"/>
</dbReference>
<feature type="domain" description="RNase H type-1" evidence="1">
    <location>
        <begin position="1"/>
        <end position="129"/>
    </location>
</feature>
<dbReference type="GO" id="GO:0015074">
    <property type="term" value="P:DNA integration"/>
    <property type="evidence" value="ECO:0007669"/>
    <property type="project" value="InterPro"/>
</dbReference>
<evidence type="ECO:0000259" key="1">
    <source>
        <dbReference type="PROSITE" id="PS50879"/>
    </source>
</evidence>
<dbReference type="Pfam" id="PF13456">
    <property type="entry name" value="RVT_3"/>
    <property type="match status" value="1"/>
</dbReference>